<dbReference type="OrthoDB" id="6363519at2759"/>
<dbReference type="InterPro" id="IPR013783">
    <property type="entry name" value="Ig-like_fold"/>
</dbReference>
<dbReference type="CDD" id="cd00063">
    <property type="entry name" value="FN3"/>
    <property type="match status" value="1"/>
</dbReference>
<dbReference type="InterPro" id="IPR003961">
    <property type="entry name" value="FN3_dom"/>
</dbReference>
<evidence type="ECO:0000313" key="2">
    <source>
        <dbReference type="Proteomes" id="UP000324222"/>
    </source>
</evidence>
<dbReference type="Proteomes" id="UP000324222">
    <property type="component" value="Unassembled WGS sequence"/>
</dbReference>
<protein>
    <recommendedName>
        <fullName evidence="3">Fibronectin type-III domain-containing protein</fullName>
    </recommendedName>
</protein>
<evidence type="ECO:0000313" key="1">
    <source>
        <dbReference type="EMBL" id="MPC18741.1"/>
    </source>
</evidence>
<reference evidence="1 2" key="1">
    <citation type="submission" date="2019-05" db="EMBL/GenBank/DDBJ databases">
        <title>Another draft genome of Portunus trituberculatus and its Hox gene families provides insights of decapod evolution.</title>
        <authorList>
            <person name="Jeong J.-H."/>
            <person name="Song I."/>
            <person name="Kim S."/>
            <person name="Choi T."/>
            <person name="Kim D."/>
            <person name="Ryu S."/>
            <person name="Kim W."/>
        </authorList>
    </citation>
    <scope>NUCLEOTIDE SEQUENCE [LARGE SCALE GENOMIC DNA]</scope>
    <source>
        <tissue evidence="1">Muscle</tissue>
    </source>
</reference>
<dbReference type="AlphaFoldDB" id="A0A5B7DBN1"/>
<sequence length="92" mass="9866">MYVVGQAAGLLHLPGGGSSHQVLEPGDQRLVANVTADQPQFTLGGLAPGLDYVVKVYSFNSRGRSEPYVLDGFSLKVAENRMAALQYWSIGK</sequence>
<evidence type="ECO:0008006" key="3">
    <source>
        <dbReference type="Google" id="ProtNLM"/>
    </source>
</evidence>
<dbReference type="InterPro" id="IPR036116">
    <property type="entry name" value="FN3_sf"/>
</dbReference>
<keyword evidence="2" id="KW-1185">Reference proteome</keyword>
<dbReference type="EMBL" id="VSRR010000707">
    <property type="protein sequence ID" value="MPC18741.1"/>
    <property type="molecule type" value="Genomic_DNA"/>
</dbReference>
<dbReference type="SUPFAM" id="SSF49265">
    <property type="entry name" value="Fibronectin type III"/>
    <property type="match status" value="1"/>
</dbReference>
<accession>A0A5B7DBN1</accession>
<proteinExistence type="predicted"/>
<dbReference type="Gene3D" id="2.60.40.10">
    <property type="entry name" value="Immunoglobulins"/>
    <property type="match status" value="1"/>
</dbReference>
<comment type="caution">
    <text evidence="1">The sequence shown here is derived from an EMBL/GenBank/DDBJ whole genome shotgun (WGS) entry which is preliminary data.</text>
</comment>
<name>A0A5B7DBN1_PORTR</name>
<gene>
    <name evidence="1" type="ORF">E2C01_011635</name>
</gene>
<organism evidence="1 2">
    <name type="scientific">Portunus trituberculatus</name>
    <name type="common">Swimming crab</name>
    <name type="synonym">Neptunus trituberculatus</name>
    <dbReference type="NCBI Taxonomy" id="210409"/>
    <lineage>
        <taxon>Eukaryota</taxon>
        <taxon>Metazoa</taxon>
        <taxon>Ecdysozoa</taxon>
        <taxon>Arthropoda</taxon>
        <taxon>Crustacea</taxon>
        <taxon>Multicrustacea</taxon>
        <taxon>Malacostraca</taxon>
        <taxon>Eumalacostraca</taxon>
        <taxon>Eucarida</taxon>
        <taxon>Decapoda</taxon>
        <taxon>Pleocyemata</taxon>
        <taxon>Brachyura</taxon>
        <taxon>Eubrachyura</taxon>
        <taxon>Portunoidea</taxon>
        <taxon>Portunidae</taxon>
        <taxon>Portuninae</taxon>
        <taxon>Portunus</taxon>
    </lineage>
</organism>